<evidence type="ECO:0000313" key="1">
    <source>
        <dbReference type="EMBL" id="MBC9131328.1"/>
    </source>
</evidence>
<dbReference type="EMBL" id="JABURY010000017">
    <property type="protein sequence ID" value="MBC9131328.1"/>
    <property type="molecule type" value="Genomic_DNA"/>
</dbReference>
<proteinExistence type="predicted"/>
<dbReference type="Proteomes" id="UP000651208">
    <property type="component" value="Unassembled WGS sequence"/>
</dbReference>
<accession>A0ABR7QZC9</accession>
<gene>
    <name evidence="1" type="ORF">FcAc13_08400</name>
</gene>
<reference evidence="1 2" key="1">
    <citation type="submission" date="2020-06" db="EMBL/GenBank/DDBJ databases">
        <title>Frischella cerana isolated from Apis cerana gut homogenate.</title>
        <authorList>
            <person name="Wolter L.A."/>
            <person name="Suenami S."/>
            <person name="Miyazaki R."/>
        </authorList>
    </citation>
    <scope>NUCLEOTIDE SEQUENCE [LARGE SCALE GENOMIC DNA]</scope>
    <source>
        <strain evidence="1 2">Ac13</strain>
    </source>
</reference>
<name>A0ABR7QZC9_9GAMM</name>
<sequence>MIARCLLDYGVAGKVKVRVSQRNENKIIKTAVKQEIANDISSHQGDVWQAMSNSTNIQSKL</sequence>
<keyword evidence="2" id="KW-1185">Reference proteome</keyword>
<organism evidence="1 2">
    <name type="scientific">Frischella japonica</name>
    <dbReference type="NCBI Taxonomy" id="2741544"/>
    <lineage>
        <taxon>Bacteria</taxon>
        <taxon>Pseudomonadati</taxon>
        <taxon>Pseudomonadota</taxon>
        <taxon>Gammaproteobacteria</taxon>
        <taxon>Orbales</taxon>
        <taxon>Orbaceae</taxon>
        <taxon>Frischella</taxon>
    </lineage>
</organism>
<protein>
    <submittedName>
        <fullName evidence="1">Uncharacterized protein</fullName>
    </submittedName>
</protein>
<evidence type="ECO:0000313" key="2">
    <source>
        <dbReference type="Proteomes" id="UP000651208"/>
    </source>
</evidence>
<comment type="caution">
    <text evidence="1">The sequence shown here is derived from an EMBL/GenBank/DDBJ whole genome shotgun (WGS) entry which is preliminary data.</text>
</comment>